<feature type="transmembrane region" description="Helical" evidence="1">
    <location>
        <begin position="94"/>
        <end position="114"/>
    </location>
</feature>
<name>A0ABQ2Q239_9GAMM</name>
<protein>
    <recommendedName>
        <fullName evidence="4">DUF2798 domain-containing protein</fullName>
    </recommendedName>
</protein>
<dbReference type="InterPro" id="IPR021529">
    <property type="entry name" value="DUF2798"/>
</dbReference>
<keyword evidence="1" id="KW-1133">Transmembrane helix</keyword>
<accession>A0ABQ2Q239</accession>
<feature type="transmembrane region" description="Helical" evidence="1">
    <location>
        <begin position="56"/>
        <end position="82"/>
    </location>
</feature>
<dbReference type="EMBL" id="BMQV01000003">
    <property type="protein sequence ID" value="GGP41971.1"/>
    <property type="molecule type" value="Genomic_DNA"/>
</dbReference>
<comment type="caution">
    <text evidence="2">The sequence shown here is derived from an EMBL/GenBank/DDBJ whole genome shotgun (WGS) entry which is preliminary data.</text>
</comment>
<keyword evidence="1" id="KW-0812">Transmembrane</keyword>
<evidence type="ECO:0008006" key="4">
    <source>
        <dbReference type="Google" id="ProtNLM"/>
    </source>
</evidence>
<sequence length="163" mass="17922">MHSQPVMPLSNIDSKKTPIAHKVLVVLAMMTVMGGSLIGLMTYINIGYSDTFFNDWLMSFLLAAVTVIPAGFIFMALFTYVVQRCLPNTSEKMRNIIVGLLMAITMESAMALSTAINNIGFSSNTALFNHWLDALLAALPLGLTLMIMTSLTIKPKIERFLKS</sequence>
<dbReference type="RefSeq" id="WP_188917127.1">
    <property type="nucleotide sequence ID" value="NZ_BMQV01000003.1"/>
</dbReference>
<evidence type="ECO:0000313" key="3">
    <source>
        <dbReference type="Proteomes" id="UP000654367"/>
    </source>
</evidence>
<keyword evidence="3" id="KW-1185">Reference proteome</keyword>
<evidence type="ECO:0000256" key="1">
    <source>
        <dbReference type="SAM" id="Phobius"/>
    </source>
</evidence>
<dbReference type="Pfam" id="PF11391">
    <property type="entry name" value="DUF2798"/>
    <property type="match status" value="1"/>
</dbReference>
<proteinExistence type="predicted"/>
<keyword evidence="1" id="KW-0472">Membrane</keyword>
<dbReference type="Proteomes" id="UP000654367">
    <property type="component" value="Unassembled WGS sequence"/>
</dbReference>
<feature type="transmembrane region" description="Helical" evidence="1">
    <location>
        <begin position="134"/>
        <end position="153"/>
    </location>
</feature>
<reference evidence="3" key="1">
    <citation type="journal article" date="2019" name="Int. J. Syst. Evol. Microbiol.">
        <title>The Global Catalogue of Microorganisms (GCM) 10K type strain sequencing project: providing services to taxonomists for standard genome sequencing and annotation.</title>
        <authorList>
            <consortium name="The Broad Institute Genomics Platform"/>
            <consortium name="The Broad Institute Genome Sequencing Center for Infectious Disease"/>
            <person name="Wu L."/>
            <person name="Ma J."/>
        </authorList>
    </citation>
    <scope>NUCLEOTIDE SEQUENCE [LARGE SCALE GENOMIC DNA]</scope>
    <source>
        <strain evidence="3">JCM 32304</strain>
    </source>
</reference>
<gene>
    <name evidence="2" type="ORF">GCM10009409_06100</name>
</gene>
<feature type="transmembrane region" description="Helical" evidence="1">
    <location>
        <begin position="23"/>
        <end position="44"/>
    </location>
</feature>
<organism evidence="2 3">
    <name type="scientific">Shewanella saliphila</name>
    <dbReference type="NCBI Taxonomy" id="2282698"/>
    <lineage>
        <taxon>Bacteria</taxon>
        <taxon>Pseudomonadati</taxon>
        <taxon>Pseudomonadota</taxon>
        <taxon>Gammaproteobacteria</taxon>
        <taxon>Alteromonadales</taxon>
        <taxon>Shewanellaceae</taxon>
        <taxon>Shewanella</taxon>
    </lineage>
</organism>
<evidence type="ECO:0000313" key="2">
    <source>
        <dbReference type="EMBL" id="GGP41971.1"/>
    </source>
</evidence>